<dbReference type="GO" id="GO:0016746">
    <property type="term" value="F:acyltransferase activity"/>
    <property type="evidence" value="ECO:0007669"/>
    <property type="project" value="InterPro"/>
</dbReference>
<dbReference type="EMBL" id="JACHJN010000001">
    <property type="protein sequence ID" value="MBB5954046.1"/>
    <property type="molecule type" value="Genomic_DNA"/>
</dbReference>
<protein>
    <recommendedName>
        <fullName evidence="3">Beta-ketoacyl-[acyl-carrier-protein] synthase III N-terminal domain-containing protein</fullName>
    </recommendedName>
</protein>
<accession>A0A841CE64</accession>
<dbReference type="Gene3D" id="3.40.47.10">
    <property type="match status" value="1"/>
</dbReference>
<reference evidence="1 2" key="1">
    <citation type="submission" date="2020-08" db="EMBL/GenBank/DDBJ databases">
        <title>Genomic Encyclopedia of Type Strains, Phase III (KMG-III): the genomes of soil and plant-associated and newly described type strains.</title>
        <authorList>
            <person name="Whitman W."/>
        </authorList>
    </citation>
    <scope>NUCLEOTIDE SEQUENCE [LARGE SCALE GENOMIC DNA]</scope>
    <source>
        <strain evidence="1 2">CECT 8640</strain>
    </source>
</reference>
<sequence>MYRTTAPAVRSGAPASTLGLARVVRTTGVPDRRLDDEFSLRHFTDLTSGHDVALRPDLLTGGTTFTALAQALHARLGPLDAPVPLAIIAHATPDLDCRLAASTYLSEALPDSPLSFSVSDVGTCAPFTAIRLARDYAARHGYPRALVVIADQSTLPYDVASRPAGDAGVALLLEAGATPLSLVHKAGVSDRDLPAVLSSALAELVPDDSPVAVVAGAGIDPDLVRHGGTVRSARAGYPCTALWEGLADSLGRVVLVDYDPATGDLGLASVGEPS</sequence>
<comment type="caution">
    <text evidence="1">The sequence shown here is derived from an EMBL/GenBank/DDBJ whole genome shotgun (WGS) entry which is preliminary data.</text>
</comment>
<dbReference type="RefSeq" id="WP_184687952.1">
    <property type="nucleotide sequence ID" value="NZ_JACHJN010000001.1"/>
</dbReference>
<dbReference type="InterPro" id="IPR016039">
    <property type="entry name" value="Thiolase-like"/>
</dbReference>
<dbReference type="Proteomes" id="UP000547510">
    <property type="component" value="Unassembled WGS sequence"/>
</dbReference>
<dbReference type="AlphaFoldDB" id="A0A841CE64"/>
<gene>
    <name evidence="1" type="ORF">FHS29_000616</name>
</gene>
<name>A0A841CE64_9PSEU</name>
<evidence type="ECO:0008006" key="3">
    <source>
        <dbReference type="Google" id="ProtNLM"/>
    </source>
</evidence>
<keyword evidence="2" id="KW-1185">Reference proteome</keyword>
<dbReference type="SUPFAM" id="SSF53901">
    <property type="entry name" value="Thiolase-like"/>
    <property type="match status" value="1"/>
</dbReference>
<evidence type="ECO:0000313" key="2">
    <source>
        <dbReference type="Proteomes" id="UP000547510"/>
    </source>
</evidence>
<proteinExistence type="predicted"/>
<organism evidence="1 2">
    <name type="scientific">Saccharothrix tamanrassetensis</name>
    <dbReference type="NCBI Taxonomy" id="1051531"/>
    <lineage>
        <taxon>Bacteria</taxon>
        <taxon>Bacillati</taxon>
        <taxon>Actinomycetota</taxon>
        <taxon>Actinomycetes</taxon>
        <taxon>Pseudonocardiales</taxon>
        <taxon>Pseudonocardiaceae</taxon>
        <taxon>Saccharothrix</taxon>
    </lineage>
</organism>
<evidence type="ECO:0000313" key="1">
    <source>
        <dbReference type="EMBL" id="MBB5954046.1"/>
    </source>
</evidence>